<dbReference type="RefSeq" id="WP_114647083.1">
    <property type="nucleotide sequence ID" value="NZ_QQNH01000042.1"/>
</dbReference>
<organism evidence="2 3">
    <name type="scientific">Pelagibacterium lacus</name>
    <dbReference type="NCBI Taxonomy" id="2282655"/>
    <lineage>
        <taxon>Bacteria</taxon>
        <taxon>Pseudomonadati</taxon>
        <taxon>Pseudomonadota</taxon>
        <taxon>Alphaproteobacteria</taxon>
        <taxon>Hyphomicrobiales</taxon>
        <taxon>Devosiaceae</taxon>
        <taxon>Pelagibacterium</taxon>
    </lineage>
</organism>
<keyword evidence="1" id="KW-0472">Membrane</keyword>
<reference evidence="3" key="1">
    <citation type="submission" date="2018-07" db="EMBL/GenBank/DDBJ databases">
        <authorList>
            <person name="Liu B.-T."/>
            <person name="Du Z."/>
        </authorList>
    </citation>
    <scope>NUCLEOTIDE SEQUENCE [LARGE SCALE GENOMIC DNA]</scope>
    <source>
        <strain evidence="3">XYN52</strain>
    </source>
</reference>
<evidence type="ECO:0000313" key="2">
    <source>
        <dbReference type="EMBL" id="RDE07675.1"/>
    </source>
</evidence>
<gene>
    <name evidence="2" type="ORF">DVH29_15450</name>
</gene>
<keyword evidence="1" id="KW-0812">Transmembrane</keyword>
<proteinExistence type="predicted"/>
<dbReference type="Proteomes" id="UP000253759">
    <property type="component" value="Unassembled WGS sequence"/>
</dbReference>
<feature type="transmembrane region" description="Helical" evidence="1">
    <location>
        <begin position="7"/>
        <end position="34"/>
    </location>
</feature>
<feature type="transmembrane region" description="Helical" evidence="1">
    <location>
        <begin position="46"/>
        <end position="69"/>
    </location>
</feature>
<dbReference type="EMBL" id="QQNH01000042">
    <property type="protein sequence ID" value="RDE07675.1"/>
    <property type="molecule type" value="Genomic_DNA"/>
</dbReference>
<comment type="caution">
    <text evidence="2">The sequence shown here is derived from an EMBL/GenBank/DDBJ whole genome shotgun (WGS) entry which is preliminary data.</text>
</comment>
<keyword evidence="3" id="KW-1185">Reference proteome</keyword>
<evidence type="ECO:0000256" key="1">
    <source>
        <dbReference type="SAM" id="Phobius"/>
    </source>
</evidence>
<name>A0A369W1B1_9HYPH</name>
<keyword evidence="1" id="KW-1133">Transmembrane helix</keyword>
<evidence type="ECO:0000313" key="3">
    <source>
        <dbReference type="Proteomes" id="UP000253759"/>
    </source>
</evidence>
<dbReference type="AlphaFoldDB" id="A0A369W1B1"/>
<accession>A0A369W1B1</accession>
<protein>
    <submittedName>
        <fullName evidence="2">Uncharacterized protein</fullName>
    </submittedName>
</protein>
<feature type="transmembrane region" description="Helical" evidence="1">
    <location>
        <begin position="81"/>
        <end position="102"/>
    </location>
</feature>
<sequence length="103" mass="11041">MKTLIQAFIVLPPLLAAFAAAALFWFLVLGLSAFSGTEQETAANVALLAMLSYMAAYAGLAVIVTLCVWSKWRIAGLFHVLIWLCFLSFAGTMAWALSVLLAG</sequence>